<keyword evidence="1" id="KW-0812">Transmembrane</keyword>
<dbReference type="RefSeq" id="WP_213236806.1">
    <property type="nucleotide sequence ID" value="NZ_JAHBCL010000015.1"/>
</dbReference>
<dbReference type="EMBL" id="JAHBCL010000015">
    <property type="protein sequence ID" value="MBS7526943.1"/>
    <property type="molecule type" value="Genomic_DNA"/>
</dbReference>
<evidence type="ECO:0000313" key="2">
    <source>
        <dbReference type="EMBL" id="MBS7526943.1"/>
    </source>
</evidence>
<comment type="caution">
    <text evidence="2">The sequence shown here is derived from an EMBL/GenBank/DDBJ whole genome shotgun (WGS) entry which is preliminary data.</text>
</comment>
<keyword evidence="1" id="KW-0472">Membrane</keyword>
<keyword evidence="1" id="KW-1133">Transmembrane helix</keyword>
<feature type="transmembrane region" description="Helical" evidence="1">
    <location>
        <begin position="12"/>
        <end position="37"/>
    </location>
</feature>
<dbReference type="Proteomes" id="UP000746471">
    <property type="component" value="Unassembled WGS sequence"/>
</dbReference>
<keyword evidence="3" id="KW-1185">Reference proteome</keyword>
<evidence type="ECO:0000256" key="1">
    <source>
        <dbReference type="SAM" id="Phobius"/>
    </source>
</evidence>
<name>A0ABS5PP48_9FIRM</name>
<reference evidence="2 3" key="1">
    <citation type="submission" date="2021-05" db="EMBL/GenBank/DDBJ databases">
        <title>Fusibacter ferrireducens sp. nov., an anaerobic, sulfur- and Fe-reducing bacterium isolated from the mangrove sediment.</title>
        <authorList>
            <person name="Qiu D."/>
        </authorList>
    </citation>
    <scope>NUCLEOTIDE SEQUENCE [LARGE SCALE GENOMIC DNA]</scope>
    <source>
        <strain evidence="2 3">DSM 12116</strain>
    </source>
</reference>
<sequence length="100" mass="11630">MKRMNWLDSEQVTLMLRILITISLVQLIFIGSGFFFSHYYFDLVEGMQLLAHLSFFVSGVLIVEAALRHIKHFQNRRLLNVSFGLALISELSLFIKQILQ</sequence>
<proteinExistence type="predicted"/>
<protein>
    <submittedName>
        <fullName evidence="2">Uncharacterized protein</fullName>
    </submittedName>
</protein>
<organism evidence="2 3">
    <name type="scientific">Fusibacter paucivorans</name>
    <dbReference type="NCBI Taxonomy" id="76009"/>
    <lineage>
        <taxon>Bacteria</taxon>
        <taxon>Bacillati</taxon>
        <taxon>Bacillota</taxon>
        <taxon>Clostridia</taxon>
        <taxon>Eubacteriales</taxon>
        <taxon>Eubacteriales Family XII. Incertae Sedis</taxon>
        <taxon>Fusibacter</taxon>
    </lineage>
</organism>
<accession>A0ABS5PP48</accession>
<feature type="transmembrane region" description="Helical" evidence="1">
    <location>
        <begin position="49"/>
        <end position="67"/>
    </location>
</feature>
<gene>
    <name evidence="2" type="ORF">KHM83_09655</name>
</gene>
<evidence type="ECO:0000313" key="3">
    <source>
        <dbReference type="Proteomes" id="UP000746471"/>
    </source>
</evidence>